<dbReference type="Proteomes" id="UP000315783">
    <property type="component" value="Unassembled WGS sequence"/>
</dbReference>
<protein>
    <submittedName>
        <fullName evidence="3">Uncharacterized protein</fullName>
    </submittedName>
</protein>
<keyword evidence="2" id="KW-0732">Signal</keyword>
<gene>
    <name evidence="3" type="ORF">IF1G_11413</name>
</gene>
<reference evidence="3 4" key="1">
    <citation type="journal article" date="2019" name="Appl. Microbiol. Biotechnol.">
        <title>Genome sequence of Isaria javanica and comparative genome analysis insights into family S53 peptidase evolution in fungal entomopathogens.</title>
        <authorList>
            <person name="Lin R."/>
            <person name="Zhang X."/>
            <person name="Xin B."/>
            <person name="Zou M."/>
            <person name="Gao Y."/>
            <person name="Qin F."/>
            <person name="Hu Q."/>
            <person name="Xie B."/>
            <person name="Cheng X."/>
        </authorList>
    </citation>
    <scope>NUCLEOTIDE SEQUENCE [LARGE SCALE GENOMIC DNA]</scope>
    <source>
        <strain evidence="3 4">IJ1G</strain>
    </source>
</reference>
<feature type="signal peptide" evidence="2">
    <location>
        <begin position="1"/>
        <end position="17"/>
    </location>
</feature>
<dbReference type="EMBL" id="SPUK01000058">
    <property type="protein sequence ID" value="TQV89926.1"/>
    <property type="molecule type" value="Genomic_DNA"/>
</dbReference>
<proteinExistence type="predicted"/>
<name>A0A545UKD7_9HYPO</name>
<keyword evidence="4" id="KW-1185">Reference proteome</keyword>
<feature type="region of interest" description="Disordered" evidence="1">
    <location>
        <begin position="72"/>
        <end position="99"/>
    </location>
</feature>
<evidence type="ECO:0000313" key="4">
    <source>
        <dbReference type="Proteomes" id="UP000315783"/>
    </source>
</evidence>
<sequence>MKLFYFAAAIMAAPALGDPIPQLTRAQSSTVKPVIKPYIPDYDISDVCFPGEREGCMGSRMYCIRSGWKSEGEPKKYSSPAECHSERVTKEGTPNAPPGGKIPFLEASGIDCGHIGNPEFCTGSASFCAASTDEAACLAARTSPPGNLTFHVPAGCKLMTEECIGTKKWCRMDPKPEECEQRRA</sequence>
<comment type="caution">
    <text evidence="3">The sequence shown here is derived from an EMBL/GenBank/DDBJ whole genome shotgun (WGS) entry which is preliminary data.</text>
</comment>
<dbReference type="AlphaFoldDB" id="A0A545UKD7"/>
<evidence type="ECO:0000313" key="3">
    <source>
        <dbReference type="EMBL" id="TQV89926.1"/>
    </source>
</evidence>
<feature type="chain" id="PRO_5021825245" evidence="2">
    <location>
        <begin position="18"/>
        <end position="184"/>
    </location>
</feature>
<accession>A0A545UKD7</accession>
<evidence type="ECO:0000256" key="2">
    <source>
        <dbReference type="SAM" id="SignalP"/>
    </source>
</evidence>
<evidence type="ECO:0000256" key="1">
    <source>
        <dbReference type="SAM" id="MobiDB-lite"/>
    </source>
</evidence>
<organism evidence="3 4">
    <name type="scientific">Cordyceps javanica</name>
    <dbReference type="NCBI Taxonomy" id="43265"/>
    <lineage>
        <taxon>Eukaryota</taxon>
        <taxon>Fungi</taxon>
        <taxon>Dikarya</taxon>
        <taxon>Ascomycota</taxon>
        <taxon>Pezizomycotina</taxon>
        <taxon>Sordariomycetes</taxon>
        <taxon>Hypocreomycetidae</taxon>
        <taxon>Hypocreales</taxon>
        <taxon>Cordycipitaceae</taxon>
        <taxon>Cordyceps</taxon>
    </lineage>
</organism>